<dbReference type="Proteomes" id="UP001500610">
    <property type="component" value="Unassembled WGS sequence"/>
</dbReference>
<organism evidence="2 3">
    <name type="scientific">Streptomyces hyderabadensis</name>
    <dbReference type="NCBI Taxonomy" id="598549"/>
    <lineage>
        <taxon>Bacteria</taxon>
        <taxon>Bacillati</taxon>
        <taxon>Actinomycetota</taxon>
        <taxon>Actinomycetes</taxon>
        <taxon>Kitasatosporales</taxon>
        <taxon>Streptomycetaceae</taxon>
        <taxon>Streptomyces</taxon>
    </lineage>
</organism>
<evidence type="ECO:0000256" key="1">
    <source>
        <dbReference type="SAM" id="MobiDB-lite"/>
    </source>
</evidence>
<dbReference type="EMBL" id="BAABIV010000003">
    <property type="protein sequence ID" value="GAA4976261.1"/>
    <property type="molecule type" value="Genomic_DNA"/>
</dbReference>
<feature type="compositionally biased region" description="Basic and acidic residues" evidence="1">
    <location>
        <begin position="66"/>
        <end position="87"/>
    </location>
</feature>
<protein>
    <submittedName>
        <fullName evidence="2">Uncharacterized protein</fullName>
    </submittedName>
</protein>
<evidence type="ECO:0000313" key="2">
    <source>
        <dbReference type="EMBL" id="GAA4976261.1"/>
    </source>
</evidence>
<feature type="region of interest" description="Disordered" evidence="1">
    <location>
        <begin position="1"/>
        <end position="104"/>
    </location>
</feature>
<comment type="caution">
    <text evidence="2">The sequence shown here is derived from an EMBL/GenBank/DDBJ whole genome shotgun (WGS) entry which is preliminary data.</text>
</comment>
<evidence type="ECO:0000313" key="3">
    <source>
        <dbReference type="Proteomes" id="UP001500610"/>
    </source>
</evidence>
<name>A0ABP9HRA5_9ACTN</name>
<keyword evidence="3" id="KW-1185">Reference proteome</keyword>
<reference evidence="3" key="1">
    <citation type="journal article" date="2019" name="Int. J. Syst. Evol. Microbiol.">
        <title>The Global Catalogue of Microorganisms (GCM) 10K type strain sequencing project: providing services to taxonomists for standard genome sequencing and annotation.</title>
        <authorList>
            <consortium name="The Broad Institute Genomics Platform"/>
            <consortium name="The Broad Institute Genome Sequencing Center for Infectious Disease"/>
            <person name="Wu L."/>
            <person name="Ma J."/>
        </authorList>
    </citation>
    <scope>NUCLEOTIDE SEQUENCE [LARGE SCALE GENOMIC DNA]</scope>
    <source>
        <strain evidence="3">JCM 17657</strain>
    </source>
</reference>
<proteinExistence type="predicted"/>
<feature type="compositionally biased region" description="Polar residues" evidence="1">
    <location>
        <begin position="22"/>
        <end position="36"/>
    </location>
</feature>
<accession>A0ABP9HRA5</accession>
<gene>
    <name evidence="2" type="ORF">GCM10023257_11570</name>
</gene>
<sequence>MGNRDTPHRRKSSLPPIKETRSSYIQLESVRSSARTKFTHFRDPAQLGRGPQQPSCREADGGGVHMEADDRLGRDPAELRRDQRESGAEPLLVNKAPLGCGEQT</sequence>